<dbReference type="PROSITE" id="PS00095">
    <property type="entry name" value="C5_MTASE_2"/>
    <property type="match status" value="1"/>
</dbReference>
<feature type="active site" evidence="5">
    <location>
        <position position="71"/>
    </location>
</feature>
<dbReference type="GO" id="GO:0044027">
    <property type="term" value="P:negative regulation of gene expression via chromosomal CpG island methylation"/>
    <property type="evidence" value="ECO:0007669"/>
    <property type="project" value="TreeGrafter"/>
</dbReference>
<name>A0A9X7J0F0_9FIRM</name>
<dbReference type="GO" id="GO:0009307">
    <property type="term" value="P:DNA restriction-modification system"/>
    <property type="evidence" value="ECO:0007669"/>
    <property type="project" value="UniProtKB-KW"/>
</dbReference>
<evidence type="ECO:0000256" key="5">
    <source>
        <dbReference type="PROSITE-ProRule" id="PRU01016"/>
    </source>
</evidence>
<evidence type="ECO:0000256" key="1">
    <source>
        <dbReference type="ARBA" id="ARBA00022603"/>
    </source>
</evidence>
<dbReference type="EC" id="2.1.1.37" evidence="7"/>
<dbReference type="NCBIfam" id="TIGR00675">
    <property type="entry name" value="dcm"/>
    <property type="match status" value="1"/>
</dbReference>
<dbReference type="Pfam" id="PF00145">
    <property type="entry name" value="DNA_methylase"/>
    <property type="match status" value="2"/>
</dbReference>
<dbReference type="RefSeq" id="WP_054937717.1">
    <property type="nucleotide sequence ID" value="NZ_PVXL01000072.1"/>
</dbReference>
<dbReference type="InterPro" id="IPR029063">
    <property type="entry name" value="SAM-dependent_MTases_sf"/>
</dbReference>
<dbReference type="InterPro" id="IPR018117">
    <property type="entry name" value="C5_DNA_meth_AS"/>
</dbReference>
<accession>A0A9X7J0F0</accession>
<keyword evidence="3 5" id="KW-0949">S-adenosyl-L-methionine</keyword>
<evidence type="ECO:0000256" key="4">
    <source>
        <dbReference type="ARBA" id="ARBA00022747"/>
    </source>
</evidence>
<comment type="catalytic activity">
    <reaction evidence="7">
        <text>a 2'-deoxycytidine in DNA + S-adenosyl-L-methionine = a 5-methyl-2'-deoxycytidine in DNA + S-adenosyl-L-homocysteine + H(+)</text>
        <dbReference type="Rhea" id="RHEA:13681"/>
        <dbReference type="Rhea" id="RHEA-COMP:11369"/>
        <dbReference type="Rhea" id="RHEA-COMP:11370"/>
        <dbReference type="ChEBI" id="CHEBI:15378"/>
        <dbReference type="ChEBI" id="CHEBI:57856"/>
        <dbReference type="ChEBI" id="CHEBI:59789"/>
        <dbReference type="ChEBI" id="CHEBI:85452"/>
        <dbReference type="ChEBI" id="CHEBI:85454"/>
        <dbReference type="EC" id="2.1.1.37"/>
    </reaction>
</comment>
<dbReference type="EMBL" id="PVXL01000072">
    <property type="protein sequence ID" value="PRR69612.1"/>
    <property type="molecule type" value="Genomic_DNA"/>
</dbReference>
<dbReference type="GO" id="GO:0003677">
    <property type="term" value="F:DNA binding"/>
    <property type="evidence" value="ECO:0007669"/>
    <property type="project" value="TreeGrafter"/>
</dbReference>
<evidence type="ECO:0000256" key="2">
    <source>
        <dbReference type="ARBA" id="ARBA00022679"/>
    </source>
</evidence>
<proteinExistence type="inferred from homology"/>
<dbReference type="GO" id="GO:0003886">
    <property type="term" value="F:DNA (cytosine-5-)-methyltransferase activity"/>
    <property type="evidence" value="ECO:0007669"/>
    <property type="project" value="UniProtKB-EC"/>
</dbReference>
<dbReference type="PROSITE" id="PS51679">
    <property type="entry name" value="SAM_MT_C5"/>
    <property type="match status" value="1"/>
</dbReference>
<evidence type="ECO:0000313" key="9">
    <source>
        <dbReference type="Proteomes" id="UP000239430"/>
    </source>
</evidence>
<dbReference type="CDD" id="cd00315">
    <property type="entry name" value="Cyt_C5_DNA_methylase"/>
    <property type="match status" value="1"/>
</dbReference>
<evidence type="ECO:0000256" key="7">
    <source>
        <dbReference type="RuleBase" id="RU000417"/>
    </source>
</evidence>
<keyword evidence="4" id="KW-0680">Restriction system</keyword>
<dbReference type="InterPro" id="IPR031303">
    <property type="entry name" value="C5_meth_CS"/>
</dbReference>
<dbReference type="Gene3D" id="3.40.50.150">
    <property type="entry name" value="Vaccinia Virus protein VP39"/>
    <property type="match status" value="1"/>
</dbReference>
<dbReference type="PRINTS" id="PR00105">
    <property type="entry name" value="C5METTRFRASE"/>
</dbReference>
<reference evidence="8 9" key="1">
    <citation type="submission" date="2018-03" db="EMBL/GenBank/DDBJ databases">
        <title>Genome sequence of Moorella stamsii DSM 26217.</title>
        <authorList>
            <person name="Poehlein A."/>
            <person name="Daniel R."/>
        </authorList>
    </citation>
    <scope>NUCLEOTIDE SEQUENCE [LARGE SCALE GENOMIC DNA]</scope>
    <source>
        <strain evidence="9">DSM 26217</strain>
    </source>
</reference>
<comment type="similarity">
    <text evidence="5 6">Belongs to the class I-like SAM-binding methyltransferase superfamily. C5-methyltransferase family.</text>
</comment>
<evidence type="ECO:0000256" key="6">
    <source>
        <dbReference type="RuleBase" id="RU000416"/>
    </source>
</evidence>
<protein>
    <recommendedName>
        <fullName evidence="7">Cytosine-specific methyltransferase</fullName>
        <ecNumber evidence="7">2.1.1.37</ecNumber>
    </recommendedName>
</protein>
<dbReference type="InterPro" id="IPR001525">
    <property type="entry name" value="C5_MeTfrase"/>
</dbReference>
<sequence length="298" mass="33092">MRVGSLFTGIGGFDLGFELVGMKVVWQVEIDQACSRVLEKHWPKVKRYGDIRTIKPAKLEPVDLICGGFPCQDLSVAGKRAGLAGERSGLFFEFVRIVAGLRPRWVVIENVLGLLSSNGGRDMGTVLWSLAKLGYGYAYRVLDAQYFGVAQRRRRVFIVGHLGKPWAAPAKVLFEPESCEGDSPPRRKTREVVASLLASGAGKNRPAGIASEVDFLVAYSLTSRCGQRLEPSSDTYVIQDEVYVRRLTPLECERLQGFPDNWTEGESDSARYKMLGNAVCVPVARWIGRKILEFEKCD</sequence>
<dbReference type="Gene3D" id="3.90.120.10">
    <property type="entry name" value="DNA Methylase, subunit A, domain 2"/>
    <property type="match status" value="1"/>
</dbReference>
<evidence type="ECO:0000313" key="8">
    <source>
        <dbReference type="EMBL" id="PRR69612.1"/>
    </source>
</evidence>
<dbReference type="GO" id="GO:0032259">
    <property type="term" value="P:methylation"/>
    <property type="evidence" value="ECO:0007669"/>
    <property type="project" value="UniProtKB-KW"/>
</dbReference>
<gene>
    <name evidence="8" type="primary">ydiP</name>
    <name evidence="8" type="ORF">MOST_30340</name>
</gene>
<keyword evidence="2 5" id="KW-0808">Transferase</keyword>
<dbReference type="InterPro" id="IPR050390">
    <property type="entry name" value="C5-Methyltransferase"/>
</dbReference>
<dbReference type="PANTHER" id="PTHR10629">
    <property type="entry name" value="CYTOSINE-SPECIFIC METHYLTRANSFERASE"/>
    <property type="match status" value="1"/>
</dbReference>
<dbReference type="SUPFAM" id="SSF53335">
    <property type="entry name" value="S-adenosyl-L-methionine-dependent methyltransferases"/>
    <property type="match status" value="1"/>
</dbReference>
<dbReference type="REBASE" id="262857">
    <property type="entry name" value="M.Mst26271ORF30340P"/>
</dbReference>
<keyword evidence="1 5" id="KW-0489">Methyltransferase</keyword>
<dbReference type="AlphaFoldDB" id="A0A9X7J0F0"/>
<keyword evidence="9" id="KW-1185">Reference proteome</keyword>
<dbReference type="Proteomes" id="UP000239430">
    <property type="component" value="Unassembled WGS sequence"/>
</dbReference>
<comment type="caution">
    <text evidence="8">The sequence shown here is derived from an EMBL/GenBank/DDBJ whole genome shotgun (WGS) entry which is preliminary data.</text>
</comment>
<dbReference type="PANTHER" id="PTHR10629:SF50">
    <property type="entry name" value="DNA (CYTOSINE-5)-METHYLTRANSFERASE CMT3"/>
    <property type="match status" value="1"/>
</dbReference>
<organism evidence="8 9">
    <name type="scientific">Neomoorella stamsii</name>
    <dbReference type="NCBI Taxonomy" id="1266720"/>
    <lineage>
        <taxon>Bacteria</taxon>
        <taxon>Bacillati</taxon>
        <taxon>Bacillota</taxon>
        <taxon>Clostridia</taxon>
        <taxon>Neomoorellales</taxon>
        <taxon>Neomoorellaceae</taxon>
        <taxon>Neomoorella</taxon>
    </lineage>
</organism>
<evidence type="ECO:0000256" key="3">
    <source>
        <dbReference type="ARBA" id="ARBA00022691"/>
    </source>
</evidence>
<dbReference type="PROSITE" id="PS00094">
    <property type="entry name" value="C5_MTASE_1"/>
    <property type="match status" value="1"/>
</dbReference>